<reference evidence="1" key="1">
    <citation type="submission" date="2018-03" db="EMBL/GenBank/DDBJ databases">
        <authorList>
            <person name="Guldener U."/>
        </authorList>
    </citation>
    <scope>NUCLEOTIDE SEQUENCE</scope>
</reference>
<sequence>MKQLQATEYTFGWICALPEEFLAAQSFLDEDHGQPKVRLPRDTNSYWLGAIGQHNIVIAVLPKGDDGTASAAAIATNLLRTFPNVKYGVMVGVGGGVPQLPDRDIRLGDVVVSSPENGHSGVFQYDFGKYIQDKEYQYTRSLSQPPQALLTALAGLNTYHDKDGNGLAEAVNEILKHQPGLRRKYGRPPPDTDVLFKSNVVHGDKPCASICGKYAANMIPRPRRERGIDDDCTIHYGTIASGNSIMKDAILRDRLAVGSKALCFDMQAAGLMNIFPCLVIRGICNYADTHSSKEWRGYAAMVAAAYAKDLIRYFTPELIPLVQKTSSISDIQGAHVELSPVVKSAEPRRLGQGEQVVQNWLVYRDSGTQQIDLSREDNRILASRR</sequence>
<dbReference type="AlphaFoldDB" id="A0AAE8M3L9"/>
<accession>A0AAE8M3L9</accession>
<organism evidence="1 2">
    <name type="scientific">Fusarium torulosum</name>
    <dbReference type="NCBI Taxonomy" id="33205"/>
    <lineage>
        <taxon>Eukaryota</taxon>
        <taxon>Fungi</taxon>
        <taxon>Dikarya</taxon>
        <taxon>Ascomycota</taxon>
        <taxon>Pezizomycotina</taxon>
        <taxon>Sordariomycetes</taxon>
        <taxon>Hypocreomycetidae</taxon>
        <taxon>Hypocreales</taxon>
        <taxon>Nectriaceae</taxon>
        <taxon>Fusarium</taxon>
    </lineage>
</organism>
<dbReference type="Proteomes" id="UP001187734">
    <property type="component" value="Unassembled WGS sequence"/>
</dbReference>
<protein>
    <submittedName>
        <fullName evidence="1">Related to Pfs domain protein</fullName>
    </submittedName>
</protein>
<dbReference type="InterPro" id="IPR053137">
    <property type="entry name" value="NLR-like"/>
</dbReference>
<name>A0AAE8M3L9_9HYPO</name>
<dbReference type="PANTHER" id="PTHR46082:SF11">
    <property type="entry name" value="AAA+ ATPASE DOMAIN-CONTAINING PROTEIN-RELATED"/>
    <property type="match status" value="1"/>
</dbReference>
<evidence type="ECO:0000313" key="1">
    <source>
        <dbReference type="EMBL" id="SPJ73510.1"/>
    </source>
</evidence>
<dbReference type="EMBL" id="ONZP01000096">
    <property type="protein sequence ID" value="SPJ73510.1"/>
    <property type="molecule type" value="Genomic_DNA"/>
</dbReference>
<dbReference type="SUPFAM" id="SSF53167">
    <property type="entry name" value="Purine and uridine phosphorylases"/>
    <property type="match status" value="1"/>
</dbReference>
<comment type="caution">
    <text evidence="1">The sequence shown here is derived from an EMBL/GenBank/DDBJ whole genome shotgun (WGS) entry which is preliminary data.</text>
</comment>
<gene>
    <name evidence="1" type="ORF">FTOL_03240</name>
</gene>
<keyword evidence="2" id="KW-1185">Reference proteome</keyword>
<dbReference type="InterPro" id="IPR035994">
    <property type="entry name" value="Nucleoside_phosphorylase_sf"/>
</dbReference>
<dbReference type="Gene3D" id="3.40.50.1580">
    <property type="entry name" value="Nucleoside phosphorylase domain"/>
    <property type="match status" value="1"/>
</dbReference>
<dbReference type="GO" id="GO:0003824">
    <property type="term" value="F:catalytic activity"/>
    <property type="evidence" value="ECO:0007669"/>
    <property type="project" value="InterPro"/>
</dbReference>
<evidence type="ECO:0000313" key="2">
    <source>
        <dbReference type="Proteomes" id="UP001187734"/>
    </source>
</evidence>
<proteinExistence type="predicted"/>
<dbReference type="PANTHER" id="PTHR46082">
    <property type="entry name" value="ATP/GTP-BINDING PROTEIN-RELATED"/>
    <property type="match status" value="1"/>
</dbReference>
<dbReference type="GO" id="GO:0009116">
    <property type="term" value="P:nucleoside metabolic process"/>
    <property type="evidence" value="ECO:0007669"/>
    <property type="project" value="InterPro"/>
</dbReference>